<evidence type="ECO:0000259" key="2">
    <source>
        <dbReference type="Pfam" id="PF00646"/>
    </source>
</evidence>
<reference evidence="5" key="2">
    <citation type="submission" date="2020-10" db="EMBL/GenBank/DDBJ databases">
        <authorList>
            <person name="Scholz U."/>
            <person name="Mascher M."/>
            <person name="Fiebig A."/>
        </authorList>
    </citation>
    <scope>NUCLEOTIDE SEQUENCE [LARGE SCALE GENOMIC DNA]</scope>
    <source>
        <strain evidence="5">cv. Morex</strain>
    </source>
</reference>
<dbReference type="Pfam" id="PF24758">
    <property type="entry name" value="LRR_At5g56370"/>
    <property type="match status" value="1"/>
</dbReference>
<dbReference type="InterPro" id="IPR006566">
    <property type="entry name" value="FBD"/>
</dbReference>
<dbReference type="SUPFAM" id="SSF81383">
    <property type="entry name" value="F-box domain"/>
    <property type="match status" value="1"/>
</dbReference>
<dbReference type="InterPro" id="IPR055302">
    <property type="entry name" value="F-box_dom-containing"/>
</dbReference>
<evidence type="ECO:0000259" key="4">
    <source>
        <dbReference type="Pfam" id="PF24758"/>
    </source>
</evidence>
<name>A0A8I6WQ40_HORVV</name>
<dbReference type="Gramene" id="HORVU.MOREX.r2.3HG0200370.1">
    <property type="protein sequence ID" value="HORVU.MOREX.r2.3HG0200370.1"/>
    <property type="gene ID" value="HORVU.MOREX.r2.3HG0200370"/>
</dbReference>
<reference evidence="6" key="1">
    <citation type="journal article" date="2012" name="Nature">
        <title>A physical, genetic and functional sequence assembly of the barley genome.</title>
        <authorList>
            <consortium name="The International Barley Genome Sequencing Consortium"/>
            <person name="Mayer K.F."/>
            <person name="Waugh R."/>
            <person name="Brown J.W."/>
            <person name="Schulman A."/>
            <person name="Langridge P."/>
            <person name="Platzer M."/>
            <person name="Fincher G.B."/>
            <person name="Muehlbauer G.J."/>
            <person name="Sato K."/>
            <person name="Close T.J."/>
            <person name="Wise R.P."/>
            <person name="Stein N."/>
        </authorList>
    </citation>
    <scope>NUCLEOTIDE SEQUENCE [LARGE SCALE GENOMIC DNA]</scope>
    <source>
        <strain evidence="6">cv. Morex</strain>
    </source>
</reference>
<dbReference type="Pfam" id="PF08387">
    <property type="entry name" value="FBD"/>
    <property type="match status" value="1"/>
</dbReference>
<dbReference type="InterPro" id="IPR032675">
    <property type="entry name" value="LRR_dom_sf"/>
</dbReference>
<evidence type="ECO:0000313" key="6">
    <source>
        <dbReference type="Proteomes" id="UP000011116"/>
    </source>
</evidence>
<feature type="domain" description="FBD" evidence="3">
    <location>
        <begin position="420"/>
        <end position="461"/>
    </location>
</feature>
<dbReference type="Gramene" id="HORVU.MOREX.r3.3HG0241350.1">
    <property type="protein sequence ID" value="HORVU.MOREX.r3.3HG0241350.1"/>
    <property type="gene ID" value="HORVU.MOREX.r3.3HG0241350"/>
</dbReference>
<dbReference type="PANTHER" id="PTHR32141">
    <property type="match status" value="1"/>
</dbReference>
<protein>
    <recommendedName>
        <fullName evidence="7">FBD domain-containing protein</fullName>
    </recommendedName>
</protein>
<dbReference type="InterPro" id="IPR001810">
    <property type="entry name" value="F-box_dom"/>
</dbReference>
<dbReference type="Proteomes" id="UP000011116">
    <property type="component" value="Chromosome 3H"/>
</dbReference>
<dbReference type="InterPro" id="IPR055411">
    <property type="entry name" value="LRR_FXL15/At3g58940/PEG3-like"/>
</dbReference>
<evidence type="ECO:0000259" key="3">
    <source>
        <dbReference type="Pfam" id="PF08387"/>
    </source>
</evidence>
<proteinExistence type="predicted"/>
<evidence type="ECO:0000313" key="5">
    <source>
        <dbReference type="EnsemblPlants" id="HORVU.MOREX.r3.3HG0241350.1"/>
    </source>
</evidence>
<dbReference type="EnsemblPlants" id="HORVU.MOREX.r3.3HG0241350.1">
    <property type="protein sequence ID" value="HORVU.MOREX.r3.3HG0241350.1"/>
    <property type="gene ID" value="HORVU.MOREX.r3.3HG0241350"/>
</dbReference>
<dbReference type="AlphaFoldDB" id="A0A8I6WQ40"/>
<dbReference type="Gene3D" id="3.80.10.10">
    <property type="entry name" value="Ribonuclease Inhibitor"/>
    <property type="match status" value="1"/>
</dbReference>
<keyword evidence="6" id="KW-1185">Reference proteome</keyword>
<evidence type="ECO:0008006" key="7">
    <source>
        <dbReference type="Google" id="ProtNLM"/>
    </source>
</evidence>
<feature type="domain" description="F-box/LRR-repeat protein 15/At3g58940/PEG3-like LRR" evidence="4">
    <location>
        <begin position="170"/>
        <end position="402"/>
    </location>
</feature>
<dbReference type="InterPro" id="IPR036047">
    <property type="entry name" value="F-box-like_dom_sf"/>
</dbReference>
<dbReference type="PANTHER" id="PTHR32141:SF42">
    <property type="entry name" value="F-BOX DOMAIN-CONTAINING PROTEIN"/>
    <property type="match status" value="1"/>
</dbReference>
<dbReference type="Pfam" id="PF00646">
    <property type="entry name" value="F-box"/>
    <property type="match status" value="1"/>
</dbReference>
<accession>A0A8I6WQ40</accession>
<organism evidence="5 6">
    <name type="scientific">Hordeum vulgare subsp. vulgare</name>
    <name type="common">Domesticated barley</name>
    <dbReference type="NCBI Taxonomy" id="112509"/>
    <lineage>
        <taxon>Eukaryota</taxon>
        <taxon>Viridiplantae</taxon>
        <taxon>Streptophyta</taxon>
        <taxon>Embryophyta</taxon>
        <taxon>Tracheophyta</taxon>
        <taxon>Spermatophyta</taxon>
        <taxon>Magnoliopsida</taxon>
        <taxon>Liliopsida</taxon>
        <taxon>Poales</taxon>
        <taxon>Poaceae</taxon>
        <taxon>BOP clade</taxon>
        <taxon>Pooideae</taxon>
        <taxon>Triticodae</taxon>
        <taxon>Triticeae</taxon>
        <taxon>Hordeinae</taxon>
        <taxon>Hordeum</taxon>
    </lineage>
</organism>
<sequence length="534" mass="59085">MGPVGNQVSDIWQAQGFLLLHSPQRSQPPPHPSHSIPAKPSPPVAAMAVSVEQVLGWFPGIEAISRIRDASLSAVPGYAGEDRISALQDHLLRDIVFRLPVKDAARTATLASRWRHLWRSTPLVLYDAHLLPAGDPARVAAVARILADHPGPFLTVSITCCDFASHERELAEWPRVLAAKGVQDLVLINKPADYERLPDVPADILRCASLRRLFLGFWRFPDTGVSPPGGGADGFPHLRELSLFGTADMLGRDLDRLLASSPVLDTLALVHSATCERVHLRSQSLRCVLLWECFVKEVLVMDSPLLERLILWKTTDGEDDPVAVRVNIADAPKLRVLGYLEPRVHELQIGENIIKPDAMVSSSTVVPSVKTLALKVNFGVFEEVKMLASVLRCFPQVDRLHIESAKADEPTGMHHAEFWQEVCPIECVKSHVKKVVIHEFRGKQSEDGFLEFVSSSAEKLRSLLVVITQEMFASAWDFSISLPYEVNEVIVKARALMCGAWACEDCQLVVAGPKVEDGWSFRRVSDPSVKDPFH</sequence>
<feature type="region of interest" description="Disordered" evidence="1">
    <location>
        <begin position="22"/>
        <end position="41"/>
    </location>
</feature>
<reference evidence="5" key="3">
    <citation type="submission" date="2022-01" db="UniProtKB">
        <authorList>
            <consortium name="EnsemblPlants"/>
        </authorList>
    </citation>
    <scope>IDENTIFICATION</scope>
    <source>
        <strain evidence="5">subsp. vulgare</strain>
    </source>
</reference>
<dbReference type="SUPFAM" id="SSF52047">
    <property type="entry name" value="RNI-like"/>
    <property type="match status" value="1"/>
</dbReference>
<evidence type="ECO:0000256" key="1">
    <source>
        <dbReference type="SAM" id="MobiDB-lite"/>
    </source>
</evidence>
<feature type="domain" description="F-box" evidence="2">
    <location>
        <begin position="84"/>
        <end position="123"/>
    </location>
</feature>